<dbReference type="Pfam" id="PF04314">
    <property type="entry name" value="PCuAC"/>
    <property type="match status" value="1"/>
</dbReference>
<protein>
    <submittedName>
        <fullName evidence="2">Copper(I)-binding protein</fullName>
    </submittedName>
</protein>
<organism evidence="2 3">
    <name type="scientific">Paeniglutamicibacter kerguelensis</name>
    <dbReference type="NCBI Taxonomy" id="254788"/>
    <lineage>
        <taxon>Bacteria</taxon>
        <taxon>Bacillati</taxon>
        <taxon>Actinomycetota</taxon>
        <taxon>Actinomycetes</taxon>
        <taxon>Micrococcales</taxon>
        <taxon>Micrococcaceae</taxon>
        <taxon>Paeniglutamicibacter</taxon>
    </lineage>
</organism>
<comment type="caution">
    <text evidence="2">The sequence shown here is derived from an EMBL/GenBank/DDBJ whole genome shotgun (WGS) entry which is preliminary data.</text>
</comment>
<dbReference type="PANTHER" id="PTHR36302:SF1">
    <property type="entry name" value="COPPER CHAPERONE PCU(A)C"/>
    <property type="match status" value="1"/>
</dbReference>
<dbReference type="InterPro" id="IPR007410">
    <property type="entry name" value="LpqE-like"/>
</dbReference>
<dbReference type="Proteomes" id="UP001296993">
    <property type="component" value="Unassembled WGS sequence"/>
</dbReference>
<feature type="chain" id="PRO_5047408508" evidence="1">
    <location>
        <begin position="36"/>
        <end position="189"/>
    </location>
</feature>
<accession>A0ABS4XFQ8</accession>
<sequence>MPLNNHTLKNPASRFTRAGVVAAVAAALLSGCASANTADSASQGTHATTHDAAVHVGEAWIKAAPDGMTSGFAQLQNTTGQEKALVSVSSPVAESVELHEMAGTGTSMSMQKLDGPLAIPANSTVALEPGAKHLMLMGLKQELKAGSTATLVFTYADQSTDEVDFEIKEFGGAKESYAPEAEHSGHGDH</sequence>
<dbReference type="SUPFAM" id="SSF110087">
    <property type="entry name" value="DR1885-like metal-binding protein"/>
    <property type="match status" value="1"/>
</dbReference>
<gene>
    <name evidence="2" type="ORF">JOF47_002739</name>
</gene>
<keyword evidence="1" id="KW-0732">Signal</keyword>
<dbReference type="InterPro" id="IPR058248">
    <property type="entry name" value="Lxx211020-like"/>
</dbReference>
<keyword evidence="3" id="KW-1185">Reference proteome</keyword>
<name>A0ABS4XFQ8_9MICC</name>
<evidence type="ECO:0000313" key="2">
    <source>
        <dbReference type="EMBL" id="MBP2387228.1"/>
    </source>
</evidence>
<reference evidence="2 3" key="1">
    <citation type="submission" date="2021-03" db="EMBL/GenBank/DDBJ databases">
        <title>Sequencing the genomes of 1000 actinobacteria strains.</title>
        <authorList>
            <person name="Klenk H.-P."/>
        </authorList>
    </citation>
    <scope>NUCLEOTIDE SEQUENCE [LARGE SCALE GENOMIC DNA]</scope>
    <source>
        <strain evidence="2 3">DSM 15797</strain>
    </source>
</reference>
<dbReference type="PANTHER" id="PTHR36302">
    <property type="entry name" value="BLR7088 PROTEIN"/>
    <property type="match status" value="1"/>
</dbReference>
<proteinExistence type="predicted"/>
<evidence type="ECO:0000313" key="3">
    <source>
        <dbReference type="Proteomes" id="UP001296993"/>
    </source>
</evidence>
<evidence type="ECO:0000256" key="1">
    <source>
        <dbReference type="SAM" id="SignalP"/>
    </source>
</evidence>
<dbReference type="InterPro" id="IPR036182">
    <property type="entry name" value="PCuAC_sf"/>
</dbReference>
<feature type="signal peptide" evidence="1">
    <location>
        <begin position="1"/>
        <end position="35"/>
    </location>
</feature>
<dbReference type="EMBL" id="JAGIOF010000001">
    <property type="protein sequence ID" value="MBP2387228.1"/>
    <property type="molecule type" value="Genomic_DNA"/>
</dbReference>
<dbReference type="RefSeq" id="WP_209999399.1">
    <property type="nucleotide sequence ID" value="NZ_BAAAJY010000005.1"/>
</dbReference>
<dbReference type="Gene3D" id="2.60.40.1890">
    <property type="entry name" value="PCu(A)C copper chaperone"/>
    <property type="match status" value="1"/>
</dbReference>